<organism evidence="2 3">
    <name type="scientific">Parapedobacter koreensis</name>
    <dbReference type="NCBI Taxonomy" id="332977"/>
    <lineage>
        <taxon>Bacteria</taxon>
        <taxon>Pseudomonadati</taxon>
        <taxon>Bacteroidota</taxon>
        <taxon>Sphingobacteriia</taxon>
        <taxon>Sphingobacteriales</taxon>
        <taxon>Sphingobacteriaceae</taxon>
        <taxon>Parapedobacter</taxon>
    </lineage>
</organism>
<protein>
    <submittedName>
        <fullName evidence="2">Sugar phosphate isomerase/epimerase</fullName>
    </submittedName>
</protein>
<dbReference type="Proteomes" id="UP000198916">
    <property type="component" value="Unassembled WGS sequence"/>
</dbReference>
<dbReference type="SUPFAM" id="SSF51658">
    <property type="entry name" value="Xylose isomerase-like"/>
    <property type="match status" value="1"/>
</dbReference>
<keyword evidence="2" id="KW-0413">Isomerase</keyword>
<accession>A0A1H7STS7</accession>
<dbReference type="PROSITE" id="PS51318">
    <property type="entry name" value="TAT"/>
    <property type="match status" value="1"/>
</dbReference>
<name>A0A1H7STS7_9SPHI</name>
<dbReference type="RefSeq" id="WP_090608090.1">
    <property type="nucleotide sequence ID" value="NZ_FNZR01000009.1"/>
</dbReference>
<dbReference type="AlphaFoldDB" id="A0A1H7STS7"/>
<evidence type="ECO:0000313" key="2">
    <source>
        <dbReference type="EMBL" id="SEL75961.1"/>
    </source>
</evidence>
<proteinExistence type="predicted"/>
<feature type="domain" description="Xylose isomerase-like TIM barrel" evidence="1">
    <location>
        <begin position="60"/>
        <end position="287"/>
    </location>
</feature>
<reference evidence="3" key="1">
    <citation type="submission" date="2016-10" db="EMBL/GenBank/DDBJ databases">
        <authorList>
            <person name="Varghese N."/>
            <person name="Submissions S."/>
        </authorList>
    </citation>
    <scope>NUCLEOTIDE SEQUENCE [LARGE SCALE GENOMIC DNA]</scope>
    <source>
        <strain evidence="3">Jip14</strain>
    </source>
</reference>
<keyword evidence="3" id="KW-1185">Reference proteome</keyword>
<dbReference type="InterPro" id="IPR050312">
    <property type="entry name" value="IolE/XylAMocC-like"/>
</dbReference>
<dbReference type="STRING" id="332977.SAMN05421740_109193"/>
<dbReference type="PANTHER" id="PTHR12110">
    <property type="entry name" value="HYDROXYPYRUVATE ISOMERASE"/>
    <property type="match status" value="1"/>
</dbReference>
<dbReference type="OrthoDB" id="9798407at2"/>
<sequence length="327" mass="36429">MNTNRRTFLKHAGVGLATAYFAPSLLSCSSQQVPASTLQEIGLQLYTLREQLADDVSATLARVAEIGYDYVETFGAEINNGKDTAFWGMDTGNVIKLLDQYGLKTYSGHYDLSELLTPGNGDEEVLKVSIDMAARLQQQYVIAPAPPMLLIDKLTADDYRFMADQLNKGGELAVQSGLKIGYHNHFWEFRTLEGGRKGLDILIENTDKDLVVFELDLFWSEKSGTDSAAYFEKHPGRFPLWHIKDIDKSNTTIVTGPDYDSKPMMEITSSITYTEVGTGIIDFKKILVEEKTAGLQYAIVEQDVITIDPFDSIAKSYDYVKNELLGS</sequence>
<dbReference type="Gene3D" id="3.20.20.150">
    <property type="entry name" value="Divalent-metal-dependent TIM barrel enzymes"/>
    <property type="match status" value="1"/>
</dbReference>
<evidence type="ECO:0000313" key="3">
    <source>
        <dbReference type="Proteomes" id="UP000198916"/>
    </source>
</evidence>
<dbReference type="PANTHER" id="PTHR12110:SF41">
    <property type="entry name" value="INOSOSE DEHYDRATASE"/>
    <property type="match status" value="1"/>
</dbReference>
<gene>
    <name evidence="2" type="ORF">SAMN05421740_109193</name>
</gene>
<dbReference type="InterPro" id="IPR006311">
    <property type="entry name" value="TAT_signal"/>
</dbReference>
<dbReference type="GO" id="GO:0016853">
    <property type="term" value="F:isomerase activity"/>
    <property type="evidence" value="ECO:0007669"/>
    <property type="project" value="UniProtKB-KW"/>
</dbReference>
<dbReference type="InterPro" id="IPR013022">
    <property type="entry name" value="Xyl_isomerase-like_TIM-brl"/>
</dbReference>
<evidence type="ECO:0000259" key="1">
    <source>
        <dbReference type="Pfam" id="PF01261"/>
    </source>
</evidence>
<dbReference type="EMBL" id="FNZR01000009">
    <property type="protein sequence ID" value="SEL75961.1"/>
    <property type="molecule type" value="Genomic_DNA"/>
</dbReference>
<dbReference type="Pfam" id="PF01261">
    <property type="entry name" value="AP_endonuc_2"/>
    <property type="match status" value="1"/>
</dbReference>
<dbReference type="InterPro" id="IPR036237">
    <property type="entry name" value="Xyl_isomerase-like_sf"/>
</dbReference>
<dbReference type="PROSITE" id="PS51257">
    <property type="entry name" value="PROKAR_LIPOPROTEIN"/>
    <property type="match status" value="1"/>
</dbReference>